<dbReference type="InterPro" id="IPR018211">
    <property type="entry name" value="ADH_Fe_CS"/>
</dbReference>
<evidence type="ECO:0000259" key="3">
    <source>
        <dbReference type="Pfam" id="PF25137"/>
    </source>
</evidence>
<organism evidence="4 5">
    <name type="scientific">Ezakiella coagulans</name>
    <dbReference type="NCBI Taxonomy" id="46507"/>
    <lineage>
        <taxon>Bacteria</taxon>
        <taxon>Bacillati</taxon>
        <taxon>Bacillota</taxon>
        <taxon>Tissierellia</taxon>
        <taxon>Ezakiella</taxon>
    </lineage>
</organism>
<evidence type="ECO:0000313" key="4">
    <source>
        <dbReference type="EMBL" id="PVY94322.1"/>
    </source>
</evidence>
<dbReference type="Pfam" id="PF00465">
    <property type="entry name" value="Fe-ADH"/>
    <property type="match status" value="1"/>
</dbReference>
<dbReference type="InterPro" id="IPR056798">
    <property type="entry name" value="ADH_Fe_C"/>
</dbReference>
<dbReference type="PANTHER" id="PTHR43633:SF1">
    <property type="entry name" value="ALCOHOL DEHYDROGENASE YQHD"/>
    <property type="match status" value="1"/>
</dbReference>
<comment type="caution">
    <text evidence="4">The sequence shown here is derived from an EMBL/GenBank/DDBJ whole genome shotgun (WGS) entry which is preliminary data.</text>
</comment>
<keyword evidence="1" id="KW-0560">Oxidoreductase</keyword>
<dbReference type="InterPro" id="IPR044731">
    <property type="entry name" value="BDH-like"/>
</dbReference>
<dbReference type="PANTHER" id="PTHR43633">
    <property type="entry name" value="ALCOHOL DEHYDROGENASE YQHD"/>
    <property type="match status" value="1"/>
</dbReference>
<dbReference type="FunFam" id="3.40.50.1970:FF:000003">
    <property type="entry name" value="Alcohol dehydrogenase, iron-containing"/>
    <property type="match status" value="1"/>
</dbReference>
<feature type="domain" description="Alcohol dehydrogenase iron-type/glycerol dehydrogenase GldA" evidence="2">
    <location>
        <begin position="9"/>
        <end position="175"/>
    </location>
</feature>
<dbReference type="InterPro" id="IPR001670">
    <property type="entry name" value="ADH_Fe/GldA"/>
</dbReference>
<name>A0A2U1E3A1_9FIRM</name>
<dbReference type="PROSITE" id="PS00060">
    <property type="entry name" value="ADH_IRON_2"/>
    <property type="match status" value="1"/>
</dbReference>
<dbReference type="EMBL" id="QEKV01000005">
    <property type="protein sequence ID" value="PVY94322.1"/>
    <property type="molecule type" value="Genomic_DNA"/>
</dbReference>
<keyword evidence="5" id="KW-1185">Reference proteome</keyword>
<reference evidence="4 5" key="1">
    <citation type="submission" date="2018-04" db="EMBL/GenBank/DDBJ databases">
        <title>Genomic Encyclopedia of Type Strains, Phase IV (KMG-IV): sequencing the most valuable type-strain genomes for metagenomic binning, comparative biology and taxonomic classification.</title>
        <authorList>
            <person name="Goeker M."/>
        </authorList>
    </citation>
    <scope>NUCLEOTIDE SEQUENCE [LARGE SCALE GENOMIC DNA]</scope>
    <source>
        <strain evidence="4 5">DSM 20705</strain>
    </source>
</reference>
<feature type="domain" description="Fe-containing alcohol dehydrogenase-like C-terminal" evidence="3">
    <location>
        <begin position="187"/>
        <end position="383"/>
    </location>
</feature>
<dbReference type="RefSeq" id="WP_116480113.1">
    <property type="nucleotide sequence ID" value="NZ_QEKV01000005.1"/>
</dbReference>
<sequence length="383" mass="42670">MDGFIFRNPVKIIFKEGAVEHLKEEIKPYNRILLVYGGGSIKKTGIYDKVMKGLEGKSVTELSGIIPNPETTKVYEGIELCRKNDIDFILAVGGGSVIDSAKAIAAGAKLDGDFWDELFMKKNDITDAIPLGSVLTMVGTGSEMNSGGVITNPDVKIKCSYGNPLLYPVFSLLDPTFTYTVPKIQMVSGIVDMFSHIMEVYFSLPDDDNISDNLSESLMAAVIRNARIAIKNQEDYGARSNLMWIASLAINGLLALGKGEDWQSHTLEHTLSAYYHIPHGLGLAIVHPHYLKYVYKGHGDKFKRFLKRVFDVDPSEMNEDEAAELAISKIQDLFKELGAPTKLHEMDIDESRLEEMAMNTDEFKVDYSDLKHEDILKIYKSAL</sequence>
<dbReference type="CDD" id="cd08187">
    <property type="entry name" value="BDH"/>
    <property type="match status" value="1"/>
</dbReference>
<dbReference type="PROSITE" id="PS00913">
    <property type="entry name" value="ADH_IRON_1"/>
    <property type="match status" value="1"/>
</dbReference>
<accession>A0A2U1E3A1</accession>
<dbReference type="GO" id="GO:1990002">
    <property type="term" value="F:methylglyoxal reductase (NADPH) (acetol producing) activity"/>
    <property type="evidence" value="ECO:0007669"/>
    <property type="project" value="TreeGrafter"/>
</dbReference>
<dbReference type="GO" id="GO:0005829">
    <property type="term" value="C:cytosol"/>
    <property type="evidence" value="ECO:0007669"/>
    <property type="project" value="TreeGrafter"/>
</dbReference>
<evidence type="ECO:0000259" key="2">
    <source>
        <dbReference type="Pfam" id="PF00465"/>
    </source>
</evidence>
<gene>
    <name evidence="4" type="ORF">C7381_10524</name>
</gene>
<proteinExistence type="predicted"/>
<dbReference type="Pfam" id="PF25137">
    <property type="entry name" value="ADH_Fe_C"/>
    <property type="match status" value="1"/>
</dbReference>
<dbReference type="Gene3D" id="3.40.50.1970">
    <property type="match status" value="1"/>
</dbReference>
<dbReference type="AlphaFoldDB" id="A0A2U1E3A1"/>
<dbReference type="GO" id="GO:1990362">
    <property type="term" value="F:butanol dehydrogenase (NAD+) activity"/>
    <property type="evidence" value="ECO:0007669"/>
    <property type="project" value="InterPro"/>
</dbReference>
<evidence type="ECO:0000313" key="5">
    <source>
        <dbReference type="Proteomes" id="UP000245793"/>
    </source>
</evidence>
<evidence type="ECO:0000256" key="1">
    <source>
        <dbReference type="ARBA" id="ARBA00023002"/>
    </source>
</evidence>
<dbReference type="GO" id="GO:0008106">
    <property type="term" value="F:alcohol dehydrogenase (NADP+) activity"/>
    <property type="evidence" value="ECO:0007669"/>
    <property type="project" value="TreeGrafter"/>
</dbReference>
<dbReference type="Gene3D" id="1.20.1090.10">
    <property type="entry name" value="Dehydroquinate synthase-like - alpha domain"/>
    <property type="match status" value="1"/>
</dbReference>
<protein>
    <submittedName>
        <fullName evidence="4">Alcohol dehydrogenase YqhD (Iron-dependent ADH family)</fullName>
    </submittedName>
</protein>
<dbReference type="GO" id="GO:0046872">
    <property type="term" value="F:metal ion binding"/>
    <property type="evidence" value="ECO:0007669"/>
    <property type="project" value="InterPro"/>
</dbReference>
<dbReference type="Proteomes" id="UP000245793">
    <property type="component" value="Unassembled WGS sequence"/>
</dbReference>
<dbReference type="SUPFAM" id="SSF56796">
    <property type="entry name" value="Dehydroquinate synthase-like"/>
    <property type="match status" value="1"/>
</dbReference>